<organism evidence="1 2">
    <name type="scientific">Devosia soli</name>
    <dbReference type="NCBI Taxonomy" id="361041"/>
    <lineage>
        <taxon>Bacteria</taxon>
        <taxon>Pseudomonadati</taxon>
        <taxon>Pseudomonadota</taxon>
        <taxon>Alphaproteobacteria</taxon>
        <taxon>Hyphomicrobiales</taxon>
        <taxon>Devosiaceae</taxon>
        <taxon>Devosia</taxon>
    </lineage>
</organism>
<dbReference type="PATRIC" id="fig|361041.3.peg.1101"/>
<gene>
    <name evidence="1" type="ORF">VW35_08755</name>
</gene>
<dbReference type="RefSeq" id="WP_046142681.1">
    <property type="nucleotide sequence ID" value="NZ_LAJG01000015.1"/>
</dbReference>
<dbReference type="STRING" id="361041.VW35_08755"/>
<accession>A0A0F5LAG4</accession>
<dbReference type="AlphaFoldDB" id="A0A0F5LAG4"/>
<dbReference type="Proteomes" id="UP000033514">
    <property type="component" value="Unassembled WGS sequence"/>
</dbReference>
<dbReference type="Pfam" id="PF20339">
    <property type="entry name" value="DUF6634"/>
    <property type="match status" value="1"/>
</dbReference>
<evidence type="ECO:0000313" key="1">
    <source>
        <dbReference type="EMBL" id="KKB79275.1"/>
    </source>
</evidence>
<proteinExistence type="predicted"/>
<dbReference type="EMBL" id="LAJG01000015">
    <property type="protein sequence ID" value="KKB79275.1"/>
    <property type="molecule type" value="Genomic_DNA"/>
</dbReference>
<sequence length="128" mass="14609">MILPALDFILDDGVVLLDLAARAEAEDLDISSLPRWRQLLGDLARLRSGWRPEPRILERAPRLDHWSVSEPQDFGLVRLLGTVTGHPLLPDHRVVTTSPLVALETRRGTWARTVSRFYVLHSSQREER</sequence>
<evidence type="ECO:0000313" key="2">
    <source>
        <dbReference type="Proteomes" id="UP000033514"/>
    </source>
</evidence>
<reference evidence="1 2" key="1">
    <citation type="submission" date="2015-03" db="EMBL/GenBank/DDBJ databases">
        <authorList>
            <person name="Hassan Y.I."/>
            <person name="Lepp D."/>
            <person name="Zhou T."/>
        </authorList>
    </citation>
    <scope>NUCLEOTIDE SEQUENCE [LARGE SCALE GENOMIC DNA]</scope>
    <source>
        <strain evidence="1 2">GH2-10</strain>
    </source>
</reference>
<keyword evidence="2" id="KW-1185">Reference proteome</keyword>
<dbReference type="InterPro" id="IPR046574">
    <property type="entry name" value="DUF6634"/>
</dbReference>
<comment type="caution">
    <text evidence="1">The sequence shown here is derived from an EMBL/GenBank/DDBJ whole genome shotgun (WGS) entry which is preliminary data.</text>
</comment>
<name>A0A0F5LAG4_9HYPH</name>
<protein>
    <submittedName>
        <fullName evidence="1">Uncharacterized protein</fullName>
    </submittedName>
</protein>